<reference evidence="1 2" key="1">
    <citation type="submission" date="2018-03" db="EMBL/GenBank/DDBJ databases">
        <title>Alkalicoccus saliphilus sp. nov., isolated from a mineral pool.</title>
        <authorList>
            <person name="Zhao B."/>
        </authorList>
    </citation>
    <scope>NUCLEOTIDE SEQUENCE [LARGE SCALE GENOMIC DNA]</scope>
    <source>
        <strain evidence="1 2">6AG</strain>
    </source>
</reference>
<dbReference type="Gene3D" id="2.30.30.430">
    <property type="entry name" value="Kinase associated protein B domain"/>
    <property type="match status" value="1"/>
</dbReference>
<accession>A0A2T4U8D1</accession>
<keyword evidence="1" id="KW-0418">Kinase</keyword>
<dbReference type="GO" id="GO:0016301">
    <property type="term" value="F:kinase activity"/>
    <property type="evidence" value="ECO:0007669"/>
    <property type="project" value="UniProtKB-KW"/>
</dbReference>
<keyword evidence="1" id="KW-0808">Transferase</keyword>
<dbReference type="AlphaFoldDB" id="A0A2T4U8D1"/>
<dbReference type="RefSeq" id="WP_107583911.1">
    <property type="nucleotide sequence ID" value="NZ_PZJJ01000005.1"/>
</dbReference>
<dbReference type="Pfam" id="PF08810">
    <property type="entry name" value="KapB"/>
    <property type="match status" value="1"/>
</dbReference>
<comment type="caution">
    <text evidence="1">The sequence shown here is derived from an EMBL/GenBank/DDBJ whole genome shotgun (WGS) entry which is preliminary data.</text>
</comment>
<dbReference type="SMART" id="SM01298">
    <property type="entry name" value="KapB"/>
    <property type="match status" value="1"/>
</dbReference>
<keyword evidence="2" id="KW-1185">Reference proteome</keyword>
<evidence type="ECO:0000313" key="1">
    <source>
        <dbReference type="EMBL" id="PTL39654.1"/>
    </source>
</evidence>
<gene>
    <name evidence="1" type="ORF">C6Y45_04870</name>
</gene>
<dbReference type="EMBL" id="PZJJ01000005">
    <property type="protein sequence ID" value="PTL39654.1"/>
    <property type="molecule type" value="Genomic_DNA"/>
</dbReference>
<proteinExistence type="predicted"/>
<name>A0A2T4U8D1_9BACI</name>
<dbReference type="Proteomes" id="UP000240509">
    <property type="component" value="Unassembled WGS sequence"/>
</dbReference>
<dbReference type="InterPro" id="IPR038080">
    <property type="entry name" value="KapB_sf"/>
</dbReference>
<evidence type="ECO:0000313" key="2">
    <source>
        <dbReference type="Proteomes" id="UP000240509"/>
    </source>
</evidence>
<protein>
    <submittedName>
        <fullName evidence="1">Kinase</fullName>
    </submittedName>
</protein>
<dbReference type="InterPro" id="IPR014916">
    <property type="entry name" value="KapB"/>
</dbReference>
<sequence length="125" mass="13997">MENGDLVRCTYKTGGYIGEIISQSPGSKTAVVKILAVTKHPRQGDLHNPNQVDVPLFHERKALSYTEKANIPVTHLKPFEGDPPSYEESLRQAADTYAAELRSNDSDFSKACFSALQRVREEYRV</sequence>
<organism evidence="1 2">
    <name type="scientific">Alkalicoccus saliphilus</name>
    <dbReference type="NCBI Taxonomy" id="200989"/>
    <lineage>
        <taxon>Bacteria</taxon>
        <taxon>Bacillati</taxon>
        <taxon>Bacillota</taxon>
        <taxon>Bacilli</taxon>
        <taxon>Bacillales</taxon>
        <taxon>Bacillaceae</taxon>
        <taxon>Alkalicoccus</taxon>
    </lineage>
</organism>
<dbReference type="OrthoDB" id="2407789at2"/>
<dbReference type="SUPFAM" id="SSF141251">
    <property type="entry name" value="Kinase-associated protein B-like"/>
    <property type="match status" value="1"/>
</dbReference>